<accession>A0ACC0W0H4</accession>
<evidence type="ECO:0000313" key="2">
    <source>
        <dbReference type="Proteomes" id="UP001163321"/>
    </source>
</evidence>
<protein>
    <submittedName>
        <fullName evidence="1">Uncharacterized protein</fullName>
    </submittedName>
</protein>
<reference evidence="1 2" key="1">
    <citation type="journal article" date="2022" name="bioRxiv">
        <title>The genome of the oomycete Peronosclerospora sorghi, a cosmopolitan pathogen of maize and sorghum, is inflated with dispersed pseudogenes.</title>
        <authorList>
            <person name="Fletcher K."/>
            <person name="Martin F."/>
            <person name="Isakeit T."/>
            <person name="Cavanaugh K."/>
            <person name="Magill C."/>
            <person name="Michelmore R."/>
        </authorList>
    </citation>
    <scope>NUCLEOTIDE SEQUENCE [LARGE SCALE GENOMIC DNA]</scope>
    <source>
        <strain evidence="1">P6</strain>
    </source>
</reference>
<keyword evidence="2" id="KW-1185">Reference proteome</keyword>
<proteinExistence type="predicted"/>
<sequence length="71" mass="7985">MELRNRANGAKKEVARCLDVGLGPTIYSGERYSKMSERIKRQHKKPTEVAEANAQQNDVPCPRPSFPPQGF</sequence>
<dbReference type="EMBL" id="CM047584">
    <property type="protein sequence ID" value="KAI9911478.1"/>
    <property type="molecule type" value="Genomic_DNA"/>
</dbReference>
<name>A0ACC0W0H4_9STRA</name>
<dbReference type="Proteomes" id="UP001163321">
    <property type="component" value="Chromosome 5"/>
</dbReference>
<gene>
    <name evidence="1" type="ORF">PsorP6_009242</name>
</gene>
<comment type="caution">
    <text evidence="1">The sequence shown here is derived from an EMBL/GenBank/DDBJ whole genome shotgun (WGS) entry which is preliminary data.</text>
</comment>
<organism evidence="1 2">
    <name type="scientific">Peronosclerospora sorghi</name>
    <dbReference type="NCBI Taxonomy" id="230839"/>
    <lineage>
        <taxon>Eukaryota</taxon>
        <taxon>Sar</taxon>
        <taxon>Stramenopiles</taxon>
        <taxon>Oomycota</taxon>
        <taxon>Peronosporomycetes</taxon>
        <taxon>Peronosporales</taxon>
        <taxon>Peronosporaceae</taxon>
        <taxon>Peronosclerospora</taxon>
    </lineage>
</organism>
<evidence type="ECO:0000313" key="1">
    <source>
        <dbReference type="EMBL" id="KAI9911478.1"/>
    </source>
</evidence>